<evidence type="ECO:0000313" key="6">
    <source>
        <dbReference type="WBParaSite" id="TCLT_0000119001-mRNA-1"/>
    </source>
</evidence>
<dbReference type="EC" id="2.7.11.1" evidence="1"/>
<accession>A0A158RAY4</accession>
<proteinExistence type="predicted"/>
<dbReference type="InterPro" id="IPR050235">
    <property type="entry name" value="CK1_Ser-Thr_kinase"/>
</dbReference>
<evidence type="ECO:0000256" key="2">
    <source>
        <dbReference type="SAM" id="MobiDB-lite"/>
    </source>
</evidence>
<dbReference type="InterPro" id="IPR008271">
    <property type="entry name" value="Ser/Thr_kinase_AS"/>
</dbReference>
<dbReference type="Gene3D" id="3.30.200.20">
    <property type="entry name" value="Phosphorylase Kinase, domain 1"/>
    <property type="match status" value="1"/>
</dbReference>
<dbReference type="Gene3D" id="1.10.510.10">
    <property type="entry name" value="Transferase(Phosphotransferase) domain 1"/>
    <property type="match status" value="1"/>
</dbReference>
<dbReference type="WBParaSite" id="TCLT_0000119001-mRNA-1">
    <property type="protein sequence ID" value="TCLT_0000119001-mRNA-1"/>
    <property type="gene ID" value="TCLT_0000119001"/>
</dbReference>
<dbReference type="PROSITE" id="PS00108">
    <property type="entry name" value="PROTEIN_KINASE_ST"/>
    <property type="match status" value="1"/>
</dbReference>
<name>A0A158RAY4_THECL</name>
<dbReference type="GO" id="GO:0004674">
    <property type="term" value="F:protein serine/threonine kinase activity"/>
    <property type="evidence" value="ECO:0007669"/>
    <property type="project" value="UniProtKB-EC"/>
</dbReference>
<dbReference type="InterPro" id="IPR000719">
    <property type="entry name" value="Prot_kinase_dom"/>
</dbReference>
<feature type="region of interest" description="Disordered" evidence="2">
    <location>
        <begin position="430"/>
        <end position="455"/>
    </location>
</feature>
<keyword evidence="5" id="KW-1185">Reference proteome</keyword>
<evidence type="ECO:0000256" key="1">
    <source>
        <dbReference type="ARBA" id="ARBA00012513"/>
    </source>
</evidence>
<gene>
    <name evidence="4" type="ORF">TCLT_LOCUS1191</name>
</gene>
<feature type="compositionally biased region" description="Polar residues" evidence="2">
    <location>
        <begin position="432"/>
        <end position="449"/>
    </location>
</feature>
<dbReference type="InterPro" id="IPR011009">
    <property type="entry name" value="Kinase-like_dom_sf"/>
</dbReference>
<feature type="domain" description="Protein kinase" evidence="3">
    <location>
        <begin position="109"/>
        <end position="419"/>
    </location>
</feature>
<evidence type="ECO:0000313" key="4">
    <source>
        <dbReference type="EMBL" id="VDM96486.1"/>
    </source>
</evidence>
<dbReference type="GO" id="GO:0005524">
    <property type="term" value="F:ATP binding"/>
    <property type="evidence" value="ECO:0007669"/>
    <property type="project" value="InterPro"/>
</dbReference>
<dbReference type="PROSITE" id="PS50011">
    <property type="entry name" value="PROTEIN_KINASE_DOM"/>
    <property type="match status" value="1"/>
</dbReference>
<dbReference type="OrthoDB" id="5871645at2759"/>
<protein>
    <recommendedName>
        <fullName evidence="1">non-specific serine/threonine protein kinase</fullName>
        <ecNumber evidence="1">2.7.11.1</ecNumber>
    </recommendedName>
</protein>
<dbReference type="STRING" id="103827.A0A158RAY4"/>
<reference evidence="6" key="1">
    <citation type="submission" date="2016-04" db="UniProtKB">
        <authorList>
            <consortium name="WormBaseParasite"/>
        </authorList>
    </citation>
    <scope>IDENTIFICATION</scope>
</reference>
<dbReference type="AlphaFoldDB" id="A0A158RAY4"/>
<dbReference type="EMBL" id="UYYF01000132">
    <property type="protein sequence ID" value="VDM96486.1"/>
    <property type="molecule type" value="Genomic_DNA"/>
</dbReference>
<evidence type="ECO:0000313" key="5">
    <source>
        <dbReference type="Proteomes" id="UP000276776"/>
    </source>
</evidence>
<dbReference type="SMART" id="SM00220">
    <property type="entry name" value="S_TKc"/>
    <property type="match status" value="1"/>
</dbReference>
<dbReference type="PANTHER" id="PTHR11909">
    <property type="entry name" value="CASEIN KINASE-RELATED"/>
    <property type="match status" value="1"/>
</dbReference>
<organism evidence="6">
    <name type="scientific">Thelazia callipaeda</name>
    <name type="common">Oriental eyeworm</name>
    <name type="synonym">Parasitic nematode</name>
    <dbReference type="NCBI Taxonomy" id="103827"/>
    <lineage>
        <taxon>Eukaryota</taxon>
        <taxon>Metazoa</taxon>
        <taxon>Ecdysozoa</taxon>
        <taxon>Nematoda</taxon>
        <taxon>Chromadorea</taxon>
        <taxon>Rhabditida</taxon>
        <taxon>Spirurina</taxon>
        <taxon>Spiruromorpha</taxon>
        <taxon>Thelazioidea</taxon>
        <taxon>Thelaziidae</taxon>
        <taxon>Thelazia</taxon>
    </lineage>
</organism>
<dbReference type="Pfam" id="PF00069">
    <property type="entry name" value="Pkinase"/>
    <property type="match status" value="1"/>
</dbReference>
<dbReference type="SUPFAM" id="SSF56112">
    <property type="entry name" value="Protein kinase-like (PK-like)"/>
    <property type="match status" value="1"/>
</dbReference>
<evidence type="ECO:0000259" key="3">
    <source>
        <dbReference type="PROSITE" id="PS50011"/>
    </source>
</evidence>
<dbReference type="Proteomes" id="UP000276776">
    <property type="component" value="Unassembled WGS sequence"/>
</dbReference>
<reference evidence="4 5" key="2">
    <citation type="submission" date="2018-11" db="EMBL/GenBank/DDBJ databases">
        <authorList>
            <consortium name="Pathogen Informatics"/>
        </authorList>
    </citation>
    <scope>NUCLEOTIDE SEQUENCE [LARGE SCALE GENOMIC DNA]</scope>
</reference>
<sequence length="541" mass="62208">MSNGRVCSHRKSETDLEQTTDVIYVCSNDIELASFPAEKSKSSVKVLSANIKSEEGQLVCSVTENEENILDLHPLTAASAVNLEVAAVKNKTCEMNKPRTIVSLINNRYEVLDNINFGGYGFIFTARDTFTGKKVAVKLISSSVASANVYLQHEYEVYNAMKGEFGVPEVYWSGTEFNHEILVMQLLGPSLSQLHKYCNRNFSDEDKSYLRVGNIACSDFYKAMIWRGERILLSYSQIFWITISQIGQQMLHRLQILHSSGFVHRDVKPDNYLMGIGDDEEKCYLIDYGLAQRYISDDEARIHIAFEKERRLIGTTTYASINSHKGYTLSRRDDLESLGYILIEFINRSLPWIREQKTLLRKAKSARKQVFSLVRAMKEGIKWGSVCPKMADWMEYCSKLGFDEKNIVACALQPDYDYLRKIIESISRPSEKSSFNQECDQQGQQTTFPPNLDKSDEETKRYSWIILRESSFNAKHTFERLYSFDNGVIITGKRDKLSRRKKYRQSATKIVYYALEALYIKSDFDKECATYFSVLNFTAMK</sequence>